<name>A0ABR2KI59_9EUKA</name>
<evidence type="ECO:0000256" key="1">
    <source>
        <dbReference type="SAM" id="MobiDB-lite"/>
    </source>
</evidence>
<dbReference type="InterPro" id="IPR037800">
    <property type="entry name" value="GCN5"/>
</dbReference>
<feature type="compositionally biased region" description="Low complexity" evidence="1">
    <location>
        <begin position="473"/>
        <end position="553"/>
    </location>
</feature>
<protein>
    <submittedName>
        <fullName evidence="2">Uncharacterized protein</fullName>
    </submittedName>
</protein>
<dbReference type="PANTHER" id="PTHR45750">
    <property type="entry name" value="GH11602P"/>
    <property type="match status" value="1"/>
</dbReference>
<dbReference type="PANTHER" id="PTHR45750:SF3">
    <property type="entry name" value="HISTONE ACETYLTRANSFERASE"/>
    <property type="match status" value="1"/>
</dbReference>
<reference evidence="2 3" key="1">
    <citation type="submission" date="2024-04" db="EMBL/GenBank/DDBJ databases">
        <title>Tritrichomonas musculus Genome.</title>
        <authorList>
            <person name="Alves-Ferreira E."/>
            <person name="Grigg M."/>
            <person name="Lorenzi H."/>
            <person name="Galac M."/>
        </authorList>
    </citation>
    <scope>NUCLEOTIDE SEQUENCE [LARGE SCALE GENOMIC DNA]</scope>
    <source>
        <strain evidence="2 3">EAF2021</strain>
    </source>
</reference>
<gene>
    <name evidence="2" type="ORF">M9Y10_027996</name>
</gene>
<proteinExistence type="predicted"/>
<feature type="region of interest" description="Disordered" evidence="1">
    <location>
        <begin position="727"/>
        <end position="746"/>
    </location>
</feature>
<comment type="caution">
    <text evidence="2">The sequence shown here is derived from an EMBL/GenBank/DDBJ whole genome shotgun (WGS) entry which is preliminary data.</text>
</comment>
<organism evidence="2 3">
    <name type="scientific">Tritrichomonas musculus</name>
    <dbReference type="NCBI Taxonomy" id="1915356"/>
    <lineage>
        <taxon>Eukaryota</taxon>
        <taxon>Metamonada</taxon>
        <taxon>Parabasalia</taxon>
        <taxon>Tritrichomonadida</taxon>
        <taxon>Tritrichomonadidae</taxon>
        <taxon>Tritrichomonas</taxon>
    </lineage>
</organism>
<keyword evidence="3" id="KW-1185">Reference proteome</keyword>
<dbReference type="Proteomes" id="UP001470230">
    <property type="component" value="Unassembled WGS sequence"/>
</dbReference>
<dbReference type="EMBL" id="JAPFFF010000004">
    <property type="protein sequence ID" value="KAK8890797.1"/>
    <property type="molecule type" value="Genomic_DNA"/>
</dbReference>
<sequence length="1237" mass="144146">MGKGGVKYEAEILSEIELLLNQQNGIISQAQIIKIIQKYYSQLYAESSCFNKIERTIIRKNMVKSVKVNISNLPAQKLAKAHQVNQYLSIYLSPSIPDDKKKSLIATFIRNTIPSVEMPAMKRTLSKELFIEHSVQFRKRPETMEFPSIQFRAMLLHQFLLSTFKFNPFSIEMIANSIPVYLTAQIIRTYEIKPVILSIILPLEQTYQFEIDMLLPYLRLPFHSLIKRIDATYNSISPSAIIEIPPFHINKRYDFLNDPSAFSDYWLLIFTLGNEKFTQFPISIATRFEKFINIQCDKYPITEIPFFPYQIEKFSDKFGVAPSISSYTIQKIFKRKLRTLQCSKETFLESKLFPLKGFLPFIITKIAFLKSSDPKFADSLSTPFKVDGSLESLAKLYAASQLTEEGYIFSQRSNFKLFKKQVKKWVSQCTKFSNFFSSLKENEGFRSLIMHEMALLIEEMKFPSFYFERVNSNNENNQNNNENNQNNNENNQNNNENNQNNNENNQNNNENNQNNNENNQNNNENNQNNNENNQNNNENNQNNNENNQNNNENSMYDNKNKLNNDQDNLNENCLDNDQSDLNENSRLNGGGVTFDVNVNDCDGRSNLMRLMRSNSANFRAESFKQVDRILHSPSFHSIEKSSSKSNLTDLNSIFTKSFPHFTKEEMFSPEDVHSSIANNNNNNNEEEEENINEDMYFEDGDNNFPTAYSIDSPLNSDLSNDETVEPSIIASDDQDEDEDEDEDKIGGEFEEDDVFVVDEDDEKVEYPKLDRSDFIESCESDFLSLFELKKRIVDVEISVSVAIEFLKIILATPSSPSTNDLKLRQSVHFSQKDALDALWLLSSIDVYKREKIMKFPENEWELSIPEKSFPCPLFIPFCEVLRKDDLSPLKIVWTQTPVTENNEDDFDDFDNDEIVDDDINNDDFLYENKNRKRHDFITFHFKNVTFRQQISAFKKLKYTFNFERQRFDLPKLPVLKNLTTSKTASKSEKNLNQDQSQLNDQLYNFDPLGQFCFGQYDADVPYLDDFHSRFIVNLVNSAGVYGIELTDIIHSFGFPILKSEEIITRVLNLCTMDFICRVPSSRLVPRYSRFIPCNTICKPINSRIELVSPHIWTNFDGFINIDVKVNLMKNIATFIFAHEFCDFLSLIDEFSYVSPYDICLLLQMLECDEIIFSQYFQIIKPNLFEDEITIPIPPFEPFEKFLIVLDVQRKNNVDFYFRRILRTNRKMLPNLCILNDL</sequence>
<evidence type="ECO:0000313" key="2">
    <source>
        <dbReference type="EMBL" id="KAK8890797.1"/>
    </source>
</evidence>
<feature type="compositionally biased region" description="Low complexity" evidence="1">
    <location>
        <begin position="565"/>
        <end position="576"/>
    </location>
</feature>
<feature type="region of interest" description="Disordered" evidence="1">
    <location>
        <begin position="471"/>
        <end position="578"/>
    </location>
</feature>
<accession>A0ABR2KI59</accession>
<evidence type="ECO:0000313" key="3">
    <source>
        <dbReference type="Proteomes" id="UP001470230"/>
    </source>
</evidence>
<feature type="compositionally biased region" description="Acidic residues" evidence="1">
    <location>
        <begin position="732"/>
        <end position="746"/>
    </location>
</feature>